<evidence type="ECO:0000256" key="1">
    <source>
        <dbReference type="SAM" id="MobiDB-lite"/>
    </source>
</evidence>
<proteinExistence type="predicted"/>
<dbReference type="Proteomes" id="UP000636956">
    <property type="component" value="Unassembled WGS sequence"/>
</dbReference>
<feature type="region of interest" description="Disordered" evidence="1">
    <location>
        <begin position="124"/>
        <end position="176"/>
    </location>
</feature>
<feature type="region of interest" description="Disordered" evidence="1">
    <location>
        <begin position="45"/>
        <end position="73"/>
    </location>
</feature>
<keyword evidence="2" id="KW-0812">Transmembrane</keyword>
<feature type="transmembrane region" description="Helical" evidence="2">
    <location>
        <begin position="85"/>
        <end position="107"/>
    </location>
</feature>
<reference evidence="3" key="2">
    <citation type="submission" date="2020-09" db="EMBL/GenBank/DDBJ databases">
        <authorList>
            <person name="Sun Q."/>
            <person name="Zhou Y."/>
        </authorList>
    </citation>
    <scope>NUCLEOTIDE SEQUENCE</scope>
    <source>
        <strain evidence="3">CGMCC 1.8984</strain>
    </source>
</reference>
<dbReference type="AlphaFoldDB" id="A0A917PRN7"/>
<accession>A0A917PRN7</accession>
<organism evidence="3 4">
    <name type="scientific">Agromyces bauzanensis</name>
    <dbReference type="NCBI Taxonomy" id="1308924"/>
    <lineage>
        <taxon>Bacteria</taxon>
        <taxon>Bacillati</taxon>
        <taxon>Actinomycetota</taxon>
        <taxon>Actinomycetes</taxon>
        <taxon>Micrococcales</taxon>
        <taxon>Microbacteriaceae</taxon>
        <taxon>Agromyces</taxon>
    </lineage>
</organism>
<reference evidence="3" key="1">
    <citation type="journal article" date="2014" name="Int. J. Syst. Evol. Microbiol.">
        <title>Complete genome sequence of Corynebacterium casei LMG S-19264T (=DSM 44701T), isolated from a smear-ripened cheese.</title>
        <authorList>
            <consortium name="US DOE Joint Genome Institute (JGI-PGF)"/>
            <person name="Walter F."/>
            <person name="Albersmeier A."/>
            <person name="Kalinowski J."/>
            <person name="Ruckert C."/>
        </authorList>
    </citation>
    <scope>NUCLEOTIDE SEQUENCE</scope>
    <source>
        <strain evidence="3">CGMCC 1.8984</strain>
    </source>
</reference>
<name>A0A917PRN7_9MICO</name>
<keyword evidence="4" id="KW-1185">Reference proteome</keyword>
<dbReference type="EMBL" id="BMMD01000018">
    <property type="protein sequence ID" value="GGJ88513.1"/>
    <property type="molecule type" value="Genomic_DNA"/>
</dbReference>
<sequence length="176" mass="18637">MGTRPPEAAGETVVRRTRGAGPPHWGLVDWERWTYFSRNPRFLGARGNPNQSSPSPFCVERGATRAPSVPGSDARRYSKGGIMRNMLATLALTGFLVGASAMGAVAAPLPENCERVQGTVTCSTFEGPGNNQAGVGSTSTDETQGNTKNKSPEPQDLQEDCTWSPPSSQGEPNSCP</sequence>
<keyword evidence="2" id="KW-1133">Transmembrane helix</keyword>
<comment type="caution">
    <text evidence="3">The sequence shown here is derived from an EMBL/GenBank/DDBJ whole genome shotgun (WGS) entry which is preliminary data.</text>
</comment>
<evidence type="ECO:0000256" key="2">
    <source>
        <dbReference type="SAM" id="Phobius"/>
    </source>
</evidence>
<protein>
    <submittedName>
        <fullName evidence="3">Uncharacterized protein</fullName>
    </submittedName>
</protein>
<gene>
    <name evidence="3" type="ORF">GCM10011372_28890</name>
</gene>
<feature type="compositionally biased region" description="Polar residues" evidence="1">
    <location>
        <begin position="164"/>
        <end position="176"/>
    </location>
</feature>
<evidence type="ECO:0000313" key="4">
    <source>
        <dbReference type="Proteomes" id="UP000636956"/>
    </source>
</evidence>
<feature type="compositionally biased region" description="Polar residues" evidence="1">
    <location>
        <begin position="124"/>
        <end position="149"/>
    </location>
</feature>
<feature type="region of interest" description="Disordered" evidence="1">
    <location>
        <begin position="1"/>
        <end position="21"/>
    </location>
</feature>
<keyword evidence="2" id="KW-0472">Membrane</keyword>
<evidence type="ECO:0000313" key="3">
    <source>
        <dbReference type="EMBL" id="GGJ88513.1"/>
    </source>
</evidence>